<comment type="caution">
    <text evidence="2">The sequence shown here is derived from an EMBL/GenBank/DDBJ whole genome shotgun (WGS) entry which is preliminary data.</text>
</comment>
<evidence type="ECO:0000313" key="2">
    <source>
        <dbReference type="EMBL" id="KAH3889125.1"/>
    </source>
</evidence>
<accession>A0A9D4S3F4</accession>
<proteinExistence type="predicted"/>
<reference evidence="2" key="2">
    <citation type="submission" date="2020-11" db="EMBL/GenBank/DDBJ databases">
        <authorList>
            <person name="McCartney M.A."/>
            <person name="Auch B."/>
            <person name="Kono T."/>
            <person name="Mallez S."/>
            <person name="Becker A."/>
            <person name="Gohl D.M."/>
            <person name="Silverstein K.A.T."/>
            <person name="Koren S."/>
            <person name="Bechman K.B."/>
            <person name="Herman A."/>
            <person name="Abrahante J.E."/>
            <person name="Garbe J."/>
        </authorList>
    </citation>
    <scope>NUCLEOTIDE SEQUENCE</scope>
    <source>
        <strain evidence="2">Duluth1</strain>
        <tissue evidence="2">Whole animal</tissue>
    </source>
</reference>
<evidence type="ECO:0000256" key="1">
    <source>
        <dbReference type="SAM" id="MobiDB-lite"/>
    </source>
</evidence>
<keyword evidence="3" id="KW-1185">Reference proteome</keyword>
<organism evidence="2 3">
    <name type="scientific">Dreissena polymorpha</name>
    <name type="common">Zebra mussel</name>
    <name type="synonym">Mytilus polymorpha</name>
    <dbReference type="NCBI Taxonomy" id="45954"/>
    <lineage>
        <taxon>Eukaryota</taxon>
        <taxon>Metazoa</taxon>
        <taxon>Spiralia</taxon>
        <taxon>Lophotrochozoa</taxon>
        <taxon>Mollusca</taxon>
        <taxon>Bivalvia</taxon>
        <taxon>Autobranchia</taxon>
        <taxon>Heteroconchia</taxon>
        <taxon>Euheterodonta</taxon>
        <taxon>Imparidentia</taxon>
        <taxon>Neoheterodontei</taxon>
        <taxon>Myida</taxon>
        <taxon>Dreissenoidea</taxon>
        <taxon>Dreissenidae</taxon>
        <taxon>Dreissena</taxon>
    </lineage>
</organism>
<evidence type="ECO:0000313" key="3">
    <source>
        <dbReference type="Proteomes" id="UP000828390"/>
    </source>
</evidence>
<protein>
    <submittedName>
        <fullName evidence="2">Uncharacterized protein</fullName>
    </submittedName>
</protein>
<name>A0A9D4S3F4_DREPO</name>
<dbReference type="Proteomes" id="UP000828390">
    <property type="component" value="Unassembled WGS sequence"/>
</dbReference>
<feature type="region of interest" description="Disordered" evidence="1">
    <location>
        <begin position="17"/>
        <end position="55"/>
    </location>
</feature>
<sequence length="125" mass="13693">MKEGYFDLRQNPRFLDSSSYTEDEASQTLSAKRQLVTTTKDSATLMPTPPPKIGLPARTTCVSPLLQGQNPGFQYRSRSVNGQVKIQPCCQDPALNSPPPHICSGESARLSSDRPQTIVSGTYYS</sequence>
<dbReference type="AlphaFoldDB" id="A0A9D4S3F4"/>
<reference evidence="2" key="1">
    <citation type="journal article" date="2019" name="bioRxiv">
        <title>The Genome of the Zebra Mussel, Dreissena polymorpha: A Resource for Invasive Species Research.</title>
        <authorList>
            <person name="McCartney M.A."/>
            <person name="Auch B."/>
            <person name="Kono T."/>
            <person name="Mallez S."/>
            <person name="Zhang Y."/>
            <person name="Obille A."/>
            <person name="Becker A."/>
            <person name="Abrahante J.E."/>
            <person name="Garbe J."/>
            <person name="Badalamenti J.P."/>
            <person name="Herman A."/>
            <person name="Mangelson H."/>
            <person name="Liachko I."/>
            <person name="Sullivan S."/>
            <person name="Sone E.D."/>
            <person name="Koren S."/>
            <person name="Silverstein K.A.T."/>
            <person name="Beckman K.B."/>
            <person name="Gohl D.M."/>
        </authorList>
    </citation>
    <scope>NUCLEOTIDE SEQUENCE</scope>
    <source>
        <strain evidence="2">Duluth1</strain>
        <tissue evidence="2">Whole animal</tissue>
    </source>
</reference>
<dbReference type="EMBL" id="JAIWYP010000001">
    <property type="protein sequence ID" value="KAH3889125.1"/>
    <property type="molecule type" value="Genomic_DNA"/>
</dbReference>
<gene>
    <name evidence="2" type="ORF">DPMN_013175</name>
</gene>
<feature type="compositionally biased region" description="Polar residues" evidence="1">
    <location>
        <begin position="17"/>
        <end position="42"/>
    </location>
</feature>